<dbReference type="PANTHER" id="PTHR39203:SF1">
    <property type="entry name" value="CYTOPLASMIC PROTEIN"/>
    <property type="match status" value="1"/>
</dbReference>
<dbReference type="PIRSF" id="PIRSF021320">
    <property type="entry name" value="DUF984"/>
    <property type="match status" value="1"/>
</dbReference>
<dbReference type="OrthoDB" id="9807542at2"/>
<protein>
    <submittedName>
        <fullName evidence="2">RNA-binding protein</fullName>
    </submittedName>
</protein>
<dbReference type="RefSeq" id="WP_039255059.1">
    <property type="nucleotide sequence ID" value="NZ_JENJ01000024.1"/>
</dbReference>
<dbReference type="InterPro" id="IPR015947">
    <property type="entry name" value="PUA-like_sf"/>
</dbReference>
<dbReference type="InterPro" id="IPR009326">
    <property type="entry name" value="DUF984"/>
</dbReference>
<sequence length="154" mass="18172">MKESNKTVEKMWRDYLKSTGEDIKNTEKKYSSWGFGQDPDELLELVIKGEKTATASLHYWYEVEEEELPKVGELSIVMDSNYIAKCIIETRKVDIIPFCNVSKEFAFKEGEGDKSLEYWRRVHINFFDDELKEVGKKFIENMLVVCEEFKVVYK</sequence>
<dbReference type="Pfam" id="PF04266">
    <property type="entry name" value="ASCH"/>
    <property type="match status" value="1"/>
</dbReference>
<dbReference type="InterPro" id="IPR007374">
    <property type="entry name" value="ASCH_domain"/>
</dbReference>
<comment type="caution">
    <text evidence="2">The sequence shown here is derived from an EMBL/GenBank/DDBJ whole genome shotgun (WGS) entry which is preliminary data.</text>
</comment>
<organism evidence="2 3">
    <name type="scientific">Clostridium novyi A str. 4552</name>
    <dbReference type="NCBI Taxonomy" id="1444289"/>
    <lineage>
        <taxon>Bacteria</taxon>
        <taxon>Bacillati</taxon>
        <taxon>Bacillota</taxon>
        <taxon>Clostridia</taxon>
        <taxon>Eubacteriales</taxon>
        <taxon>Clostridiaceae</taxon>
        <taxon>Clostridium</taxon>
    </lineage>
</organism>
<dbReference type="CDD" id="cd06553">
    <property type="entry name" value="ASCH_Ef3133_like"/>
    <property type="match status" value="1"/>
</dbReference>
<accession>A0A0A0I681</accession>
<dbReference type="SUPFAM" id="SSF88697">
    <property type="entry name" value="PUA domain-like"/>
    <property type="match status" value="1"/>
</dbReference>
<dbReference type="Gene3D" id="3.10.400.10">
    <property type="entry name" value="Sulfate adenylyltransferase"/>
    <property type="match status" value="1"/>
</dbReference>
<dbReference type="AlphaFoldDB" id="A0A0A0I681"/>
<gene>
    <name evidence="2" type="ORF">Z968_06895</name>
</gene>
<evidence type="ECO:0000313" key="2">
    <source>
        <dbReference type="EMBL" id="KGM96347.1"/>
    </source>
</evidence>
<evidence type="ECO:0000259" key="1">
    <source>
        <dbReference type="SMART" id="SM01022"/>
    </source>
</evidence>
<reference evidence="2 3" key="1">
    <citation type="submission" date="2014-01" db="EMBL/GenBank/DDBJ databases">
        <title>Plasmidome dynamics in the species complex Clostridium novyi sensu lato converts strains of independent lineages into distinctly different pathogens.</title>
        <authorList>
            <person name="Skarin H."/>
            <person name="Segerman B."/>
        </authorList>
    </citation>
    <scope>NUCLEOTIDE SEQUENCE [LARGE SCALE GENOMIC DNA]</scope>
    <source>
        <strain evidence="2 3">4552</strain>
    </source>
</reference>
<dbReference type="Proteomes" id="UP000030012">
    <property type="component" value="Unassembled WGS sequence"/>
</dbReference>
<dbReference type="PANTHER" id="PTHR39203">
    <property type="entry name" value="CYTOPLASMIC PROTEIN-RELATED"/>
    <property type="match status" value="1"/>
</dbReference>
<dbReference type="EMBL" id="JENJ01000024">
    <property type="protein sequence ID" value="KGM96347.1"/>
    <property type="molecule type" value="Genomic_DNA"/>
</dbReference>
<evidence type="ECO:0000313" key="3">
    <source>
        <dbReference type="Proteomes" id="UP000030012"/>
    </source>
</evidence>
<proteinExistence type="predicted"/>
<name>A0A0A0I681_CLONO</name>
<dbReference type="SMART" id="SM01022">
    <property type="entry name" value="ASCH"/>
    <property type="match status" value="1"/>
</dbReference>
<feature type="domain" description="ASCH" evidence="1">
    <location>
        <begin position="33"/>
        <end position="153"/>
    </location>
</feature>